<keyword evidence="1" id="KW-0863">Zinc-finger</keyword>
<gene>
    <name evidence="3" type="ORF">NQ317_001934</name>
</gene>
<evidence type="ECO:0000256" key="1">
    <source>
        <dbReference type="PROSITE-ProRule" id="PRU00042"/>
    </source>
</evidence>
<keyword evidence="1" id="KW-0479">Metal-binding</keyword>
<accession>A0ABQ9JFH0</accession>
<keyword evidence="1" id="KW-0862">Zinc</keyword>
<keyword evidence="4" id="KW-1185">Reference proteome</keyword>
<dbReference type="Gene3D" id="3.30.160.60">
    <property type="entry name" value="Classic Zinc Finger"/>
    <property type="match status" value="1"/>
</dbReference>
<feature type="domain" description="C2H2-type" evidence="2">
    <location>
        <begin position="2"/>
        <end position="29"/>
    </location>
</feature>
<evidence type="ECO:0000313" key="4">
    <source>
        <dbReference type="Proteomes" id="UP001162164"/>
    </source>
</evidence>
<sequence length="91" mass="11123">MYECETCHYKTKRKGTLQRHFLVHKLNSEVQMFACEKCDYKAKHDDKRVKVYIYNLNVCIGPNIREFNRIFDRKYRIVKYSWGGITYTPQY</sequence>
<evidence type="ECO:0000313" key="3">
    <source>
        <dbReference type="EMBL" id="KAJ8976295.1"/>
    </source>
</evidence>
<reference evidence="3" key="1">
    <citation type="journal article" date="2023" name="Insect Mol. Biol.">
        <title>Genome sequencing provides insights into the evolution of gene families encoding plant cell wall-degrading enzymes in longhorned beetles.</title>
        <authorList>
            <person name="Shin N.R."/>
            <person name="Okamura Y."/>
            <person name="Kirsch R."/>
            <person name="Pauchet Y."/>
        </authorList>
    </citation>
    <scope>NUCLEOTIDE SEQUENCE</scope>
    <source>
        <strain evidence="3">MMC_N1</strain>
    </source>
</reference>
<evidence type="ECO:0000259" key="2">
    <source>
        <dbReference type="PROSITE" id="PS50157"/>
    </source>
</evidence>
<name>A0ABQ9JFH0_9CUCU</name>
<dbReference type="PROSITE" id="PS50157">
    <property type="entry name" value="ZINC_FINGER_C2H2_2"/>
    <property type="match status" value="1"/>
</dbReference>
<protein>
    <recommendedName>
        <fullName evidence="2">C2H2-type domain-containing protein</fullName>
    </recommendedName>
</protein>
<dbReference type="Proteomes" id="UP001162164">
    <property type="component" value="Unassembled WGS sequence"/>
</dbReference>
<organism evidence="3 4">
    <name type="scientific">Molorchus minor</name>
    <dbReference type="NCBI Taxonomy" id="1323400"/>
    <lineage>
        <taxon>Eukaryota</taxon>
        <taxon>Metazoa</taxon>
        <taxon>Ecdysozoa</taxon>
        <taxon>Arthropoda</taxon>
        <taxon>Hexapoda</taxon>
        <taxon>Insecta</taxon>
        <taxon>Pterygota</taxon>
        <taxon>Neoptera</taxon>
        <taxon>Endopterygota</taxon>
        <taxon>Coleoptera</taxon>
        <taxon>Polyphaga</taxon>
        <taxon>Cucujiformia</taxon>
        <taxon>Chrysomeloidea</taxon>
        <taxon>Cerambycidae</taxon>
        <taxon>Lamiinae</taxon>
        <taxon>Monochamini</taxon>
        <taxon>Molorchus</taxon>
    </lineage>
</organism>
<proteinExistence type="predicted"/>
<comment type="caution">
    <text evidence="3">The sequence shown here is derived from an EMBL/GenBank/DDBJ whole genome shotgun (WGS) entry which is preliminary data.</text>
</comment>
<dbReference type="InterPro" id="IPR013087">
    <property type="entry name" value="Znf_C2H2_type"/>
</dbReference>
<dbReference type="EMBL" id="JAPWTJ010000700">
    <property type="protein sequence ID" value="KAJ8976295.1"/>
    <property type="molecule type" value="Genomic_DNA"/>
</dbReference>